<dbReference type="InterPro" id="IPR046452">
    <property type="entry name" value="HgmA_N"/>
</dbReference>
<dbReference type="GO" id="GO:0004411">
    <property type="term" value="F:homogentisate 1,2-dioxygenase activity"/>
    <property type="evidence" value="ECO:0007669"/>
    <property type="project" value="UniProtKB-EC"/>
</dbReference>
<evidence type="ECO:0000256" key="1">
    <source>
        <dbReference type="ARBA" id="ARBA00001962"/>
    </source>
</evidence>
<evidence type="ECO:0000256" key="3">
    <source>
        <dbReference type="ARBA" id="ARBA00007757"/>
    </source>
</evidence>
<dbReference type="FunFam" id="2.60.120.10:FF:000034">
    <property type="entry name" value="Homogentisate 1,2-dioxygenase"/>
    <property type="match status" value="1"/>
</dbReference>
<dbReference type="Pfam" id="PF04209">
    <property type="entry name" value="HgmA_C"/>
    <property type="match status" value="1"/>
</dbReference>
<comment type="similarity">
    <text evidence="3">Belongs to the homogentisate dioxygenase family.</text>
</comment>
<comment type="cofactor">
    <cofactor evidence="1 12">
        <name>Fe cation</name>
        <dbReference type="ChEBI" id="CHEBI:24875"/>
    </cofactor>
</comment>
<evidence type="ECO:0000256" key="5">
    <source>
        <dbReference type="ARBA" id="ARBA00022723"/>
    </source>
</evidence>
<dbReference type="EC" id="1.13.11.5" evidence="4"/>
<dbReference type="OrthoDB" id="1689029at2759"/>
<dbReference type="GO" id="GO:0005737">
    <property type="term" value="C:cytoplasm"/>
    <property type="evidence" value="ECO:0007669"/>
    <property type="project" value="TreeGrafter"/>
</dbReference>
<evidence type="ECO:0000256" key="13">
    <source>
        <dbReference type="SAM" id="MobiDB-lite"/>
    </source>
</evidence>
<dbReference type="AlphaFoldDB" id="A0A150FY61"/>
<dbReference type="Proteomes" id="UP000075714">
    <property type="component" value="Unassembled WGS sequence"/>
</dbReference>
<feature type="binding site" evidence="12">
    <location>
        <position position="347"/>
    </location>
    <ligand>
        <name>Fe cation</name>
        <dbReference type="ChEBI" id="CHEBI:24875"/>
    </ligand>
</feature>
<keyword evidence="5 12" id="KW-0479">Metal-binding</keyword>
<gene>
    <name evidence="16" type="ORF">GPECTOR_234g546</name>
</gene>
<feature type="binding site" evidence="12">
    <location>
        <position position="384"/>
    </location>
    <ligand>
        <name>Fe cation</name>
        <dbReference type="ChEBI" id="CHEBI:24875"/>
    </ligand>
</feature>
<dbReference type="SUPFAM" id="SSF51182">
    <property type="entry name" value="RmlC-like cupins"/>
    <property type="match status" value="1"/>
</dbReference>
<reference evidence="17" key="1">
    <citation type="journal article" date="2016" name="Nat. Commun.">
        <title>The Gonium pectorale genome demonstrates co-option of cell cycle regulation during the evolution of multicellularity.</title>
        <authorList>
            <person name="Hanschen E.R."/>
            <person name="Marriage T.N."/>
            <person name="Ferris P.J."/>
            <person name="Hamaji T."/>
            <person name="Toyoda A."/>
            <person name="Fujiyama A."/>
            <person name="Neme R."/>
            <person name="Noguchi H."/>
            <person name="Minakuchi Y."/>
            <person name="Suzuki M."/>
            <person name="Kawai-Toyooka H."/>
            <person name="Smith D.R."/>
            <person name="Sparks H."/>
            <person name="Anderson J."/>
            <person name="Bakaric R."/>
            <person name="Luria V."/>
            <person name="Karger A."/>
            <person name="Kirschner M.W."/>
            <person name="Durand P.M."/>
            <person name="Michod R.E."/>
            <person name="Nozaki H."/>
            <person name="Olson B.J."/>
        </authorList>
    </citation>
    <scope>NUCLEOTIDE SEQUENCE [LARGE SCALE GENOMIC DNA]</scope>
    <source>
        <strain evidence="17">NIES-2863</strain>
    </source>
</reference>
<feature type="binding site" evidence="12">
    <location>
        <position position="384"/>
    </location>
    <ligand>
        <name>homogentisate</name>
        <dbReference type="ChEBI" id="CHEBI:16169"/>
    </ligand>
</feature>
<comment type="pathway">
    <text evidence="2">Amino-acid degradation; L-phenylalanine degradation; acetoacetate and fumarate from L-phenylalanine: step 4/6.</text>
</comment>
<evidence type="ECO:0000256" key="2">
    <source>
        <dbReference type="ARBA" id="ARBA00004704"/>
    </source>
</evidence>
<dbReference type="Pfam" id="PF20510">
    <property type="entry name" value="HgmA_N"/>
    <property type="match status" value="1"/>
</dbReference>
<evidence type="ECO:0000256" key="4">
    <source>
        <dbReference type="ARBA" id="ARBA00013127"/>
    </source>
</evidence>
<dbReference type="InterPro" id="IPR046451">
    <property type="entry name" value="HgmA_C"/>
</dbReference>
<feature type="domain" description="Homogentisate 1,2-dioxygenase C-terminal" evidence="14">
    <location>
        <begin position="292"/>
        <end position="452"/>
    </location>
</feature>
<evidence type="ECO:0000256" key="8">
    <source>
        <dbReference type="ARBA" id="ARBA00023002"/>
    </source>
</evidence>
<sequence length="518" mass="54856">MATTPAAAPPPSPDAPLKYLPGFGNEFCSEALPGALPQQNNPKTCPYGLYAEQLSGTHFTAPRVANRRSWLYRIRPSVTHTPFHPIDFPNEALTADFANGAVTPNQLRWRPFPIPTEPVDWVRGLFTLCGTGRAGSKEGFAIHVYAANRSMESAALANADGDFLIVPQQGALRLKTEFGLLDVAPGEIAVLPRGVRFAVELHCGAARGYVLETFAGHFALPDLGPIGANGLANPRDFLHPVAWFEPEAERAVSYNVLHKLEGQLFVAAQAFSPFNVVAWHGNYVPYKYDLARFCPMNSVAFDHPDPSIFTVLTVPSYTPGAPPTADFVVFPPRWLVAEHTFRPPYYHRNVMSEFMGLIRGQYEAKLDGGFLPGGASLHLCCTPHGPDTATYERAVAGGRGEGGEDGPSRLGHETLAFMFETSAIPRVSPAALGCPSVDRDYYKCWVGLRSHFDPTAVPPGVTAPGAATAAVGGKGAGAAASGGVAAGNGVVKAGKDADRDGGGKANGLAEGLGGLGLS</sequence>
<accession>A0A150FY61</accession>
<feature type="region of interest" description="Disordered" evidence="13">
    <location>
        <begin position="494"/>
        <end position="518"/>
    </location>
</feature>
<keyword evidence="6" id="KW-0828">Tyrosine catabolism</keyword>
<dbReference type="NCBIfam" id="TIGR01015">
    <property type="entry name" value="hmgA"/>
    <property type="match status" value="1"/>
</dbReference>
<feature type="domain" description="Homogentisate 1,2-dioxygenase N-terminal" evidence="15">
    <location>
        <begin position="18"/>
        <end position="290"/>
    </location>
</feature>
<evidence type="ECO:0000256" key="9">
    <source>
        <dbReference type="ARBA" id="ARBA00023004"/>
    </source>
</evidence>
<comment type="caution">
    <text evidence="16">The sequence shown here is derived from an EMBL/GenBank/DDBJ whole genome shotgun (WGS) entry which is preliminary data.</text>
</comment>
<feature type="binding site" evidence="12">
    <location>
        <position position="362"/>
    </location>
    <ligand>
        <name>homogentisate</name>
        <dbReference type="ChEBI" id="CHEBI:16169"/>
    </ligand>
</feature>
<dbReference type="PANTHER" id="PTHR11056">
    <property type="entry name" value="HOMOGENTISATE 1,2-DIOXYGENASE"/>
    <property type="match status" value="1"/>
</dbReference>
<feature type="binding site" evidence="12">
    <location>
        <position position="353"/>
    </location>
    <ligand>
        <name>Fe cation</name>
        <dbReference type="ChEBI" id="CHEBI:24875"/>
    </ligand>
</feature>
<dbReference type="InterPro" id="IPR011051">
    <property type="entry name" value="RmlC_Cupin_sf"/>
</dbReference>
<keyword evidence="10" id="KW-0585">Phenylalanine catabolism</keyword>
<feature type="active site" description="Proton acceptor" evidence="11">
    <location>
        <position position="303"/>
    </location>
</feature>
<dbReference type="GO" id="GO:0006572">
    <property type="term" value="P:L-tyrosine catabolic process"/>
    <property type="evidence" value="ECO:0007669"/>
    <property type="project" value="UniProtKB-KW"/>
</dbReference>
<organism evidence="16 17">
    <name type="scientific">Gonium pectorale</name>
    <name type="common">Green alga</name>
    <dbReference type="NCBI Taxonomy" id="33097"/>
    <lineage>
        <taxon>Eukaryota</taxon>
        <taxon>Viridiplantae</taxon>
        <taxon>Chlorophyta</taxon>
        <taxon>core chlorophytes</taxon>
        <taxon>Chlorophyceae</taxon>
        <taxon>CS clade</taxon>
        <taxon>Chlamydomonadales</taxon>
        <taxon>Volvocaceae</taxon>
        <taxon>Gonium</taxon>
    </lineage>
</organism>
<evidence type="ECO:0000256" key="10">
    <source>
        <dbReference type="ARBA" id="ARBA00023232"/>
    </source>
</evidence>
<evidence type="ECO:0000256" key="6">
    <source>
        <dbReference type="ARBA" id="ARBA00022878"/>
    </source>
</evidence>
<name>A0A150FY61_GONPE</name>
<evidence type="ECO:0000313" key="16">
    <source>
        <dbReference type="EMBL" id="KXZ41960.1"/>
    </source>
</evidence>
<protein>
    <recommendedName>
        <fullName evidence="4">homogentisate 1,2-dioxygenase</fullName>
        <ecNumber evidence="4">1.13.11.5</ecNumber>
    </recommendedName>
</protein>
<dbReference type="InterPro" id="IPR014710">
    <property type="entry name" value="RmlC-like_jellyroll"/>
</dbReference>
<evidence type="ECO:0000259" key="14">
    <source>
        <dbReference type="Pfam" id="PF04209"/>
    </source>
</evidence>
<dbReference type="GO" id="GO:0006559">
    <property type="term" value="P:L-phenylalanine catabolic process"/>
    <property type="evidence" value="ECO:0007669"/>
    <property type="project" value="UniProtKB-UniPathway"/>
</dbReference>
<dbReference type="GO" id="GO:0046872">
    <property type="term" value="F:metal ion binding"/>
    <property type="evidence" value="ECO:0007669"/>
    <property type="project" value="UniProtKB-KW"/>
</dbReference>
<evidence type="ECO:0000256" key="11">
    <source>
        <dbReference type="PIRSR" id="PIRSR605708-1"/>
    </source>
</evidence>
<evidence type="ECO:0000256" key="12">
    <source>
        <dbReference type="PIRSR" id="PIRSR605708-2"/>
    </source>
</evidence>
<dbReference type="EMBL" id="LSYV01000233">
    <property type="protein sequence ID" value="KXZ41960.1"/>
    <property type="molecule type" value="Genomic_DNA"/>
</dbReference>
<keyword evidence="9 12" id="KW-0408">Iron</keyword>
<dbReference type="UniPathway" id="UPA00139">
    <property type="reaction ID" value="UER00339"/>
</dbReference>
<proteinExistence type="inferred from homology"/>
<dbReference type="PANTHER" id="PTHR11056:SF0">
    <property type="entry name" value="HOMOGENTISATE 1,2-DIOXYGENASE"/>
    <property type="match status" value="1"/>
</dbReference>
<keyword evidence="7" id="KW-0223">Dioxygenase</keyword>
<dbReference type="Gene3D" id="2.60.120.10">
    <property type="entry name" value="Jelly Rolls"/>
    <property type="match status" value="1"/>
</dbReference>
<keyword evidence="17" id="KW-1185">Reference proteome</keyword>
<dbReference type="InterPro" id="IPR005708">
    <property type="entry name" value="Homogentis_dOase"/>
</dbReference>
<keyword evidence="8" id="KW-0560">Oxidoreductase</keyword>
<evidence type="ECO:0000256" key="7">
    <source>
        <dbReference type="ARBA" id="ARBA00022964"/>
    </source>
</evidence>
<evidence type="ECO:0000259" key="15">
    <source>
        <dbReference type="Pfam" id="PF20510"/>
    </source>
</evidence>
<dbReference type="STRING" id="33097.A0A150FY61"/>
<dbReference type="CDD" id="cd07000">
    <property type="entry name" value="cupin_HGO_N"/>
    <property type="match status" value="1"/>
</dbReference>
<evidence type="ECO:0000313" key="17">
    <source>
        <dbReference type="Proteomes" id="UP000075714"/>
    </source>
</evidence>